<evidence type="ECO:0000256" key="1">
    <source>
        <dbReference type="ARBA" id="ARBA00004141"/>
    </source>
</evidence>
<organism evidence="13 14">
    <name type="scientific">Roseibium denhamense</name>
    <dbReference type="NCBI Taxonomy" id="76305"/>
    <lineage>
        <taxon>Bacteria</taxon>
        <taxon>Pseudomonadati</taxon>
        <taxon>Pseudomonadota</taxon>
        <taxon>Alphaproteobacteria</taxon>
        <taxon>Hyphomicrobiales</taxon>
        <taxon>Stappiaceae</taxon>
        <taxon>Roseibium</taxon>
    </lineage>
</organism>
<evidence type="ECO:0000256" key="7">
    <source>
        <dbReference type="ARBA" id="ARBA00023136"/>
    </source>
</evidence>
<dbReference type="Gene3D" id="3.10.580.10">
    <property type="entry name" value="CBS-domain"/>
    <property type="match status" value="1"/>
</dbReference>
<keyword evidence="5 9" id="KW-1133">Transmembrane helix</keyword>
<evidence type="ECO:0000313" key="13">
    <source>
        <dbReference type="EMBL" id="SMP27144.1"/>
    </source>
</evidence>
<dbReference type="Proteomes" id="UP001157914">
    <property type="component" value="Unassembled WGS sequence"/>
</dbReference>
<comment type="subcellular location">
    <subcellularLocation>
        <location evidence="1">Membrane</location>
        <topology evidence="1">Multi-pass membrane protein</topology>
    </subcellularLocation>
</comment>
<dbReference type="InterPro" id="IPR016169">
    <property type="entry name" value="FAD-bd_PCMH_sub2"/>
</dbReference>
<dbReference type="SUPFAM" id="SSF56176">
    <property type="entry name" value="FAD-binding/transporter-associated domain-like"/>
    <property type="match status" value="1"/>
</dbReference>
<dbReference type="SMART" id="SM01091">
    <property type="entry name" value="CorC_HlyC"/>
    <property type="match status" value="1"/>
</dbReference>
<dbReference type="InterPro" id="IPR046342">
    <property type="entry name" value="CBS_dom_sf"/>
</dbReference>
<name>A0ABY1P9F5_9HYPH</name>
<comment type="caution">
    <text evidence="13">The sequence shown here is derived from an EMBL/GenBank/DDBJ whole genome shotgun (WGS) entry which is preliminary data.</text>
</comment>
<evidence type="ECO:0000259" key="11">
    <source>
        <dbReference type="PROSITE" id="PS51371"/>
    </source>
</evidence>
<dbReference type="CDD" id="cd04590">
    <property type="entry name" value="CBS_pair_CorC_HlyC_assoc"/>
    <property type="match status" value="1"/>
</dbReference>
<feature type="domain" description="CBS" evidence="11">
    <location>
        <begin position="279"/>
        <end position="332"/>
    </location>
</feature>
<dbReference type="PROSITE" id="PS51846">
    <property type="entry name" value="CNNM"/>
    <property type="match status" value="1"/>
</dbReference>
<evidence type="ECO:0000256" key="3">
    <source>
        <dbReference type="ARBA" id="ARBA00022692"/>
    </source>
</evidence>
<evidence type="ECO:0000256" key="10">
    <source>
        <dbReference type="SAM" id="Phobius"/>
    </source>
</evidence>
<dbReference type="InterPro" id="IPR005170">
    <property type="entry name" value="Transptr-assoc_dom"/>
</dbReference>
<sequence length="430" mass="46145">MVIEAAILFCLILLNGALAMSELAIVSSRPARLKARKDRGARLALKLSEDPGRFLSTVQIGITLVGVLSGAFSGATLGLRVATMLESSGLSAGLAQPLGVGSVVVVVTYLSLVIGELVPKQIALSNPEGIAARVAPAMTLLAFISAPLVWILDNSGKVILSVFGQDRGQKQRVSDEEIHLLISEAETDGVIEKGETAMIAGVMRIADRSAKGLMTPRNEVKVADVSESRDEILKRFIETGRTRLPIRDGGADEIIGILHIRDLLASDPNAFDPRSLMMNAPVIHDGLPAMEVIDRLRASPEHMLLVYDEYGHFEGLVTAMDVLGAIAGGFDEAEDDQPKIVEREDGSLLVAGWMPIDEFTHKLKVTLDDDGDYETAAGLVLFLSADLPKVGHVVRIGDWRIEVMDMAGRRIDQLLVQRSAPAPEAAPEAD</sequence>
<dbReference type="EMBL" id="FXTT01000003">
    <property type="protein sequence ID" value="SMP27144.1"/>
    <property type="molecule type" value="Genomic_DNA"/>
</dbReference>
<evidence type="ECO:0000256" key="5">
    <source>
        <dbReference type="ARBA" id="ARBA00022989"/>
    </source>
</evidence>
<evidence type="ECO:0000256" key="2">
    <source>
        <dbReference type="ARBA" id="ARBA00006446"/>
    </source>
</evidence>
<gene>
    <name evidence="13" type="ORF">SAMN06265374_2862</name>
</gene>
<dbReference type="InterPro" id="IPR036318">
    <property type="entry name" value="FAD-bd_PCMH-like_sf"/>
</dbReference>
<keyword evidence="4" id="KW-0677">Repeat</keyword>
<dbReference type="PROSITE" id="PS51371">
    <property type="entry name" value="CBS"/>
    <property type="match status" value="2"/>
</dbReference>
<evidence type="ECO:0000256" key="8">
    <source>
        <dbReference type="PROSITE-ProRule" id="PRU00703"/>
    </source>
</evidence>
<dbReference type="PANTHER" id="PTHR22777">
    <property type="entry name" value="HEMOLYSIN-RELATED"/>
    <property type="match status" value="1"/>
</dbReference>
<dbReference type="RefSeq" id="WP_155192657.1">
    <property type="nucleotide sequence ID" value="NZ_BAAAEA010000002.1"/>
</dbReference>
<keyword evidence="3 9" id="KW-0812">Transmembrane</keyword>
<dbReference type="InterPro" id="IPR000644">
    <property type="entry name" value="CBS_dom"/>
</dbReference>
<protein>
    <submittedName>
        <fullName evidence="13">Hemolysin</fullName>
    </submittedName>
</protein>
<dbReference type="InterPro" id="IPR044751">
    <property type="entry name" value="Ion_transp-like_CBS"/>
</dbReference>
<proteinExistence type="inferred from homology"/>
<keyword evidence="6 8" id="KW-0129">CBS domain</keyword>
<dbReference type="InterPro" id="IPR002550">
    <property type="entry name" value="CNNM"/>
</dbReference>
<dbReference type="SUPFAM" id="SSF54631">
    <property type="entry name" value="CBS-domain pair"/>
    <property type="match status" value="1"/>
</dbReference>
<dbReference type="Pfam" id="PF03471">
    <property type="entry name" value="CorC_HlyC"/>
    <property type="match status" value="1"/>
</dbReference>
<keyword evidence="14" id="KW-1185">Reference proteome</keyword>
<dbReference type="Pfam" id="PF01595">
    <property type="entry name" value="CNNM"/>
    <property type="match status" value="1"/>
</dbReference>
<feature type="transmembrane region" description="Helical" evidence="10">
    <location>
        <begin position="6"/>
        <end position="26"/>
    </location>
</feature>
<evidence type="ECO:0000256" key="6">
    <source>
        <dbReference type="ARBA" id="ARBA00023122"/>
    </source>
</evidence>
<keyword evidence="7 9" id="KW-0472">Membrane</keyword>
<feature type="transmembrane region" description="Helical" evidence="10">
    <location>
        <begin position="130"/>
        <end position="152"/>
    </location>
</feature>
<evidence type="ECO:0000256" key="4">
    <source>
        <dbReference type="ARBA" id="ARBA00022737"/>
    </source>
</evidence>
<dbReference type="Gene3D" id="3.30.465.10">
    <property type="match status" value="1"/>
</dbReference>
<reference evidence="13 14" key="1">
    <citation type="submission" date="2017-05" db="EMBL/GenBank/DDBJ databases">
        <authorList>
            <person name="Varghese N."/>
            <person name="Submissions S."/>
        </authorList>
    </citation>
    <scope>NUCLEOTIDE SEQUENCE [LARGE SCALE GENOMIC DNA]</scope>
    <source>
        <strain evidence="13 14">DSM 15949</strain>
    </source>
</reference>
<dbReference type="PANTHER" id="PTHR22777:SF17">
    <property type="entry name" value="UPF0053 PROTEIN SLL0260"/>
    <property type="match status" value="1"/>
</dbReference>
<feature type="transmembrane region" description="Helical" evidence="10">
    <location>
        <begin position="98"/>
        <end position="118"/>
    </location>
</feature>
<evidence type="ECO:0000313" key="14">
    <source>
        <dbReference type="Proteomes" id="UP001157914"/>
    </source>
</evidence>
<feature type="domain" description="CBS" evidence="11">
    <location>
        <begin position="214"/>
        <end position="276"/>
    </location>
</feature>
<dbReference type="Pfam" id="PF00571">
    <property type="entry name" value="CBS"/>
    <property type="match status" value="2"/>
</dbReference>
<accession>A0ABY1P9F5</accession>
<evidence type="ECO:0000256" key="9">
    <source>
        <dbReference type="PROSITE-ProRule" id="PRU01193"/>
    </source>
</evidence>
<evidence type="ECO:0000259" key="12">
    <source>
        <dbReference type="PROSITE" id="PS51846"/>
    </source>
</evidence>
<feature type="domain" description="CNNM transmembrane" evidence="12">
    <location>
        <begin position="1"/>
        <end position="195"/>
    </location>
</feature>
<feature type="transmembrane region" description="Helical" evidence="10">
    <location>
        <begin position="54"/>
        <end position="78"/>
    </location>
</feature>
<comment type="similarity">
    <text evidence="2">Belongs to the UPF0053 family. Hemolysin C subfamily.</text>
</comment>